<feature type="region of interest" description="Disordered" evidence="1">
    <location>
        <begin position="115"/>
        <end position="135"/>
    </location>
</feature>
<evidence type="ECO:0000313" key="3">
    <source>
        <dbReference type="EMBL" id="EJF46905.1"/>
    </source>
</evidence>
<keyword evidence="4" id="KW-1185">Reference proteome</keyword>
<dbReference type="AlphaFoldDB" id="J1HLQ7"/>
<keyword evidence="2" id="KW-0812">Transmembrane</keyword>
<feature type="compositionally biased region" description="Low complexity" evidence="1">
    <location>
        <begin position="120"/>
        <end position="129"/>
    </location>
</feature>
<dbReference type="RefSeq" id="WP_005869145.1">
    <property type="nucleotide sequence ID" value="NZ_AKFS01000110.1"/>
</dbReference>
<comment type="caution">
    <text evidence="3">The sequence shown here is derived from an EMBL/GenBank/DDBJ whole genome shotgun (WGS) entry which is preliminary data.</text>
</comment>
<evidence type="ECO:0000256" key="1">
    <source>
        <dbReference type="SAM" id="MobiDB-lite"/>
    </source>
</evidence>
<evidence type="ECO:0000256" key="2">
    <source>
        <dbReference type="SAM" id="Phobius"/>
    </source>
</evidence>
<organism evidence="3 4">
    <name type="scientific">Schaalia georgiae F0490</name>
    <dbReference type="NCBI Taxonomy" id="1125717"/>
    <lineage>
        <taxon>Bacteria</taxon>
        <taxon>Bacillati</taxon>
        <taxon>Actinomycetota</taxon>
        <taxon>Actinomycetes</taxon>
        <taxon>Actinomycetales</taxon>
        <taxon>Actinomycetaceae</taxon>
        <taxon>Schaalia</taxon>
    </lineage>
</organism>
<dbReference type="OrthoDB" id="3254129at2"/>
<dbReference type="PATRIC" id="fig|1125717.3.peg.729"/>
<keyword evidence="2" id="KW-1133">Transmembrane helix</keyword>
<gene>
    <name evidence="3" type="ORF">HMPREF1317_0877</name>
</gene>
<protein>
    <submittedName>
        <fullName evidence="3">Uncharacterized protein</fullName>
    </submittedName>
</protein>
<feature type="transmembrane region" description="Helical" evidence="2">
    <location>
        <begin position="6"/>
        <end position="30"/>
    </location>
</feature>
<sequence>MWVDVVLRVALFGLFATTVVYAAFVLWGAWKAPQELRERAQRRTDSVNKSRFKGASKETVRRELGAHMAGWREPDGARPRKAHIIAPVAHRLPTRIPVGRIGRFVGGDWVRPTSPPSLLDTDPSASAGAAGTGEAGAPGLRLDVWTVHPKTVKSPRLMSFTFGTRACMVELRQYATSGYATADRSEVLGHARAFMRLRSEGADPGGPTHMPTALFGPPGAPLGPTSKYMRVIGESLTQEGPFATAVHEDAWHAIDIGFHRAESSDWQLVGRLRLLDAGGLVLACPGTDGTCAMVPVDPEDLFWALEGAIAELDAGARATPSSAAVPGAAGAEDVFRPAGPGGAGACAVDPGKTAVRGGADAATGAAAAGVPAAVGALLAAGARWAPSRTASDDGERGRSGR</sequence>
<dbReference type="Proteomes" id="UP000004578">
    <property type="component" value="Unassembled WGS sequence"/>
</dbReference>
<accession>J1HLQ7</accession>
<dbReference type="EMBL" id="AKFS01000110">
    <property type="protein sequence ID" value="EJF46905.1"/>
    <property type="molecule type" value="Genomic_DNA"/>
</dbReference>
<keyword evidence="2" id="KW-0472">Membrane</keyword>
<name>J1HLQ7_9ACTO</name>
<reference evidence="3 4" key="1">
    <citation type="submission" date="2012-05" db="EMBL/GenBank/DDBJ databases">
        <authorList>
            <person name="Harkins D.M."/>
            <person name="Madupu R."/>
            <person name="Durkin A.S."/>
            <person name="Torralba M."/>
            <person name="Methe B."/>
            <person name="Sutton G.G."/>
            <person name="Nelson K.E."/>
        </authorList>
    </citation>
    <scope>NUCLEOTIDE SEQUENCE [LARGE SCALE GENOMIC DNA]</scope>
    <source>
        <strain evidence="3 4">F0490</strain>
    </source>
</reference>
<evidence type="ECO:0000313" key="4">
    <source>
        <dbReference type="Proteomes" id="UP000004578"/>
    </source>
</evidence>
<proteinExistence type="predicted"/>